<feature type="transmembrane region" description="Helical" evidence="1">
    <location>
        <begin position="303"/>
        <end position="323"/>
    </location>
</feature>
<keyword evidence="3" id="KW-0645">Protease</keyword>
<sequence>MRTSEFACAELPRGESYHRLGRTSRFRWWTTPLTLAGFAVLLFFLWMAILLAVTIVAIVEGSGLAPDSVRISEIAQLAFGLLSSALLIPIVLFVVRVVQWRRVGSLMSVAGRVRWGWLAVCTAAAVLPVALGVAAFLPLARVVQPGLVPHQGAGGTEVFAAAMAVVLVLVPFQSAAEEITLRGLVMQMVGALGARPGERGGDSAVARVLRSPGPSVLAGGTLFAALYLATHPGDLWTTAALVVMGLGAAWLTWRTGGLEAAIALHTVNSLVQFTLCVFEDRLSEIGTGAVVGAGLPLGVGSPLVLLLTTAQVGLYTLGVVWLARRRGVRRTSADTPR</sequence>
<proteinExistence type="predicted"/>
<dbReference type="InterPro" id="IPR003675">
    <property type="entry name" value="Rce1/LyrA-like_dom"/>
</dbReference>
<feature type="transmembrane region" description="Helical" evidence="1">
    <location>
        <begin position="235"/>
        <end position="253"/>
    </location>
</feature>
<evidence type="ECO:0000313" key="4">
    <source>
        <dbReference type="Proteomes" id="UP001348641"/>
    </source>
</evidence>
<feature type="transmembrane region" description="Helical" evidence="1">
    <location>
        <begin position="115"/>
        <end position="140"/>
    </location>
</feature>
<feature type="transmembrane region" description="Helical" evidence="1">
    <location>
        <begin position="74"/>
        <end position="95"/>
    </location>
</feature>
<evidence type="ECO:0000313" key="3">
    <source>
        <dbReference type="EMBL" id="MEE2052649.1"/>
    </source>
</evidence>
<keyword evidence="1" id="KW-1133">Transmembrane helix</keyword>
<protein>
    <submittedName>
        <fullName evidence="3">CPBP family intramembrane metalloprotease</fullName>
        <ecNumber evidence="3">3.4.-.-</ecNumber>
    </submittedName>
</protein>
<evidence type="ECO:0000259" key="2">
    <source>
        <dbReference type="Pfam" id="PF02517"/>
    </source>
</evidence>
<evidence type="ECO:0000256" key="1">
    <source>
        <dbReference type="SAM" id="Phobius"/>
    </source>
</evidence>
<feature type="transmembrane region" description="Helical" evidence="1">
    <location>
        <begin position="33"/>
        <end position="59"/>
    </location>
</feature>
<comment type="caution">
    <text evidence="3">The sequence shown here is derived from an EMBL/GenBank/DDBJ whole genome shotgun (WGS) entry which is preliminary data.</text>
</comment>
<accession>A0ABU7KUG8</accession>
<dbReference type="GO" id="GO:0008237">
    <property type="term" value="F:metallopeptidase activity"/>
    <property type="evidence" value="ECO:0007669"/>
    <property type="project" value="UniProtKB-KW"/>
</dbReference>
<dbReference type="EC" id="3.4.-.-" evidence="3"/>
<dbReference type="RefSeq" id="WP_330159696.1">
    <property type="nucleotide sequence ID" value="NZ_BAAAJA010000001.1"/>
</dbReference>
<feature type="transmembrane region" description="Helical" evidence="1">
    <location>
        <begin position="152"/>
        <end position="172"/>
    </location>
</feature>
<gene>
    <name evidence="3" type="ORF">Q8A49_19285</name>
</gene>
<dbReference type="Proteomes" id="UP001348641">
    <property type="component" value="Unassembled WGS sequence"/>
</dbReference>
<keyword evidence="3" id="KW-0378">Hydrolase</keyword>
<organism evidence="3 4">
    <name type="scientific">Nocardiopsis tropica</name>
    <dbReference type="NCBI Taxonomy" id="109330"/>
    <lineage>
        <taxon>Bacteria</taxon>
        <taxon>Bacillati</taxon>
        <taxon>Actinomycetota</taxon>
        <taxon>Actinomycetes</taxon>
        <taxon>Streptosporangiales</taxon>
        <taxon>Nocardiopsidaceae</taxon>
        <taxon>Nocardiopsis</taxon>
    </lineage>
</organism>
<name>A0ABU7KUG8_9ACTN</name>
<keyword evidence="3" id="KW-0482">Metalloprotease</keyword>
<feature type="domain" description="CAAX prenyl protease 2/Lysostaphin resistance protein A-like" evidence="2">
    <location>
        <begin position="162"/>
        <end position="270"/>
    </location>
</feature>
<dbReference type="EMBL" id="JAUUCC010000051">
    <property type="protein sequence ID" value="MEE2052649.1"/>
    <property type="molecule type" value="Genomic_DNA"/>
</dbReference>
<dbReference type="Pfam" id="PF02517">
    <property type="entry name" value="Rce1-like"/>
    <property type="match status" value="1"/>
</dbReference>
<keyword evidence="1" id="KW-0812">Transmembrane</keyword>
<keyword evidence="1" id="KW-0472">Membrane</keyword>
<reference evidence="3 4" key="1">
    <citation type="submission" date="2023-07" db="EMBL/GenBank/DDBJ databases">
        <authorList>
            <person name="Girao M."/>
            <person name="Carvalho M.F."/>
        </authorList>
    </citation>
    <scope>NUCLEOTIDE SEQUENCE [LARGE SCALE GENOMIC DNA]</scope>
    <source>
        <strain evidence="3 4">66/93</strain>
    </source>
</reference>